<comment type="caution">
    <text evidence="2">The sequence shown here is derived from an EMBL/GenBank/DDBJ whole genome shotgun (WGS) entry which is preliminary data.</text>
</comment>
<protein>
    <submittedName>
        <fullName evidence="2">Uncharacterized protein</fullName>
    </submittedName>
</protein>
<name>A0ABS8SPA2_DATST</name>
<evidence type="ECO:0000313" key="2">
    <source>
        <dbReference type="EMBL" id="MCD7460722.1"/>
    </source>
</evidence>
<proteinExistence type="predicted"/>
<dbReference type="EMBL" id="JACEIK010000674">
    <property type="protein sequence ID" value="MCD7460722.1"/>
    <property type="molecule type" value="Genomic_DNA"/>
</dbReference>
<dbReference type="Proteomes" id="UP000823775">
    <property type="component" value="Unassembled WGS sequence"/>
</dbReference>
<keyword evidence="3" id="KW-1185">Reference proteome</keyword>
<evidence type="ECO:0000256" key="1">
    <source>
        <dbReference type="SAM" id="MobiDB-lite"/>
    </source>
</evidence>
<gene>
    <name evidence="2" type="ORF">HAX54_044277</name>
</gene>
<sequence length="102" mass="11260">YAKFIVDRKNTSGMAYFSILCDNISEMSMAKNQLSEIWTRLKESEDPSPSTGHYEKAPPSTKGELLSATTETVPCCFPKHASSTLALFLEFVILNGGSLYES</sequence>
<feature type="region of interest" description="Disordered" evidence="1">
    <location>
        <begin position="40"/>
        <end position="63"/>
    </location>
</feature>
<accession>A0ABS8SPA2</accession>
<evidence type="ECO:0000313" key="3">
    <source>
        <dbReference type="Proteomes" id="UP000823775"/>
    </source>
</evidence>
<reference evidence="2 3" key="1">
    <citation type="journal article" date="2021" name="BMC Genomics">
        <title>Datura genome reveals duplications of psychoactive alkaloid biosynthetic genes and high mutation rate following tissue culture.</title>
        <authorList>
            <person name="Rajewski A."/>
            <person name="Carter-House D."/>
            <person name="Stajich J."/>
            <person name="Litt A."/>
        </authorList>
    </citation>
    <scope>NUCLEOTIDE SEQUENCE [LARGE SCALE GENOMIC DNA]</scope>
    <source>
        <strain evidence="2">AR-01</strain>
    </source>
</reference>
<organism evidence="2 3">
    <name type="scientific">Datura stramonium</name>
    <name type="common">Jimsonweed</name>
    <name type="synonym">Common thornapple</name>
    <dbReference type="NCBI Taxonomy" id="4076"/>
    <lineage>
        <taxon>Eukaryota</taxon>
        <taxon>Viridiplantae</taxon>
        <taxon>Streptophyta</taxon>
        <taxon>Embryophyta</taxon>
        <taxon>Tracheophyta</taxon>
        <taxon>Spermatophyta</taxon>
        <taxon>Magnoliopsida</taxon>
        <taxon>eudicotyledons</taxon>
        <taxon>Gunneridae</taxon>
        <taxon>Pentapetalae</taxon>
        <taxon>asterids</taxon>
        <taxon>lamiids</taxon>
        <taxon>Solanales</taxon>
        <taxon>Solanaceae</taxon>
        <taxon>Solanoideae</taxon>
        <taxon>Datureae</taxon>
        <taxon>Datura</taxon>
    </lineage>
</organism>
<feature type="non-terminal residue" evidence="2">
    <location>
        <position position="1"/>
    </location>
</feature>